<dbReference type="InterPro" id="IPR002486">
    <property type="entry name" value="Col_cuticle_N"/>
</dbReference>
<feature type="domain" description="Nematode cuticle collagen N-terminal" evidence="4">
    <location>
        <begin position="7"/>
        <end position="59"/>
    </location>
</feature>
<feature type="compositionally biased region" description="Basic and acidic residues" evidence="2">
    <location>
        <begin position="248"/>
        <end position="260"/>
    </location>
</feature>
<keyword evidence="3" id="KW-0812">Transmembrane</keyword>
<evidence type="ECO:0000259" key="4">
    <source>
        <dbReference type="SMART" id="SM01088"/>
    </source>
</evidence>
<evidence type="ECO:0000256" key="2">
    <source>
        <dbReference type="SAM" id="MobiDB-lite"/>
    </source>
</evidence>
<feature type="region of interest" description="Disordered" evidence="2">
    <location>
        <begin position="171"/>
        <end position="346"/>
    </location>
</feature>
<keyword evidence="3" id="KW-1133">Transmembrane helix</keyword>
<keyword evidence="6" id="KW-1185">Reference proteome</keyword>
<dbReference type="GO" id="GO:0042302">
    <property type="term" value="F:structural constituent of cuticle"/>
    <property type="evidence" value="ECO:0007669"/>
    <property type="project" value="InterPro"/>
</dbReference>
<dbReference type="STRING" id="6277.A0A498S998"/>
<evidence type="ECO:0000256" key="1">
    <source>
        <dbReference type="ARBA" id="ARBA00022737"/>
    </source>
</evidence>
<feature type="transmembrane region" description="Helical" evidence="3">
    <location>
        <begin position="6"/>
        <end position="31"/>
    </location>
</feature>
<organism evidence="5 6">
    <name type="scientific">Acanthocheilonema viteae</name>
    <name type="common">Filarial nematode worm</name>
    <name type="synonym">Dipetalonema viteae</name>
    <dbReference type="NCBI Taxonomy" id="6277"/>
    <lineage>
        <taxon>Eukaryota</taxon>
        <taxon>Metazoa</taxon>
        <taxon>Ecdysozoa</taxon>
        <taxon>Nematoda</taxon>
        <taxon>Chromadorea</taxon>
        <taxon>Rhabditida</taxon>
        <taxon>Spirurina</taxon>
        <taxon>Spiruromorpha</taxon>
        <taxon>Filarioidea</taxon>
        <taxon>Onchocercidae</taxon>
        <taxon>Acanthocheilonema</taxon>
    </lineage>
</organism>
<gene>
    <name evidence="5" type="ORF">NAV_LOCUS3110</name>
</gene>
<keyword evidence="1" id="KW-0677">Repeat</keyword>
<evidence type="ECO:0000313" key="5">
    <source>
        <dbReference type="EMBL" id="VBB28280.1"/>
    </source>
</evidence>
<dbReference type="Proteomes" id="UP000276991">
    <property type="component" value="Unassembled WGS sequence"/>
</dbReference>
<dbReference type="PANTHER" id="PTHR24637:SF236">
    <property type="entry name" value="NEMATODE CUTICLE COLLAGEN N-TERMINAL DOMAIN-CONTAINING PROTEIN"/>
    <property type="match status" value="1"/>
</dbReference>
<evidence type="ECO:0000256" key="3">
    <source>
        <dbReference type="SAM" id="Phobius"/>
    </source>
</evidence>
<dbReference type="EMBL" id="UPTC01000375">
    <property type="protein sequence ID" value="VBB28280.1"/>
    <property type="molecule type" value="Genomic_DNA"/>
</dbReference>
<reference evidence="5 6" key="1">
    <citation type="submission" date="2018-08" db="EMBL/GenBank/DDBJ databases">
        <authorList>
            <person name="Laetsch R D."/>
            <person name="Stevens L."/>
            <person name="Kumar S."/>
            <person name="Blaxter L. M."/>
        </authorList>
    </citation>
    <scope>NUCLEOTIDE SEQUENCE [LARGE SCALE GENOMIC DNA]</scope>
</reference>
<dbReference type="OrthoDB" id="5876933at2759"/>
<dbReference type="Pfam" id="PF01391">
    <property type="entry name" value="Collagen"/>
    <property type="match status" value="2"/>
</dbReference>
<name>A0A498S998_ACAVI</name>
<dbReference type="InterPro" id="IPR008160">
    <property type="entry name" value="Collagen"/>
</dbReference>
<dbReference type="AlphaFoldDB" id="A0A498S998"/>
<protein>
    <recommendedName>
        <fullName evidence="4">Nematode cuticle collagen N-terminal domain-containing protein</fullName>
    </recommendedName>
</protein>
<feature type="compositionally biased region" description="Pro residues" evidence="2">
    <location>
        <begin position="209"/>
        <end position="222"/>
    </location>
</feature>
<dbReference type="PANTHER" id="PTHR24637">
    <property type="entry name" value="COLLAGEN"/>
    <property type="match status" value="1"/>
</dbReference>
<accession>A0A498S998</accession>
<evidence type="ECO:0000313" key="6">
    <source>
        <dbReference type="Proteomes" id="UP000276991"/>
    </source>
</evidence>
<feature type="compositionally biased region" description="Low complexity" evidence="2">
    <location>
        <begin position="274"/>
        <end position="283"/>
    </location>
</feature>
<dbReference type="Pfam" id="PF01484">
    <property type="entry name" value="Col_cuticle_N"/>
    <property type="match status" value="1"/>
</dbReference>
<keyword evidence="3" id="KW-0472">Membrane</keyword>
<dbReference type="Gene3D" id="1.20.5.320">
    <property type="entry name" value="6-Phosphogluconate Dehydrogenase, domain 3"/>
    <property type="match status" value="1"/>
</dbReference>
<proteinExistence type="predicted"/>
<dbReference type="SMART" id="SM01088">
    <property type="entry name" value="Col_cuticle_N"/>
    <property type="match status" value="1"/>
</dbReference>
<sequence>MMKTIYFWVFAVSVGSLVTIIGSLVTCVILFKDINDLYHEILDGMDEFKMIANDAWSEMMKYHMIKNRRYIDSSTELNLSLLRSRRFYRQAYYDDGLKPQCGKKIAACAPQPNTCPPGPRGPSGIPGFPGVDGEPGLPGRPGLNGAALLYKSEMSEYDACIECPAGPMGPPGKPGPIGAEGLPGVPGKPGTNGNSGMPGKQGLMGEQGPPGPPGLMGPPGPAGEPKLVMYGKPGPKGPPGPEGPVGLEGEKGESGPRGDEGPAGEQGPPGLPGYPGEDGPQGEPGERGTPGNDAGYCPCPQRTPYAYSETVKPPGKPYGFKEPEIYAPNEGESLSSDEHHYPSSQSDLVRIRYKKFKRNRHLLNKTARKKKNNFRHEID</sequence>